<evidence type="ECO:0000313" key="2">
    <source>
        <dbReference type="Proteomes" id="UP000306319"/>
    </source>
</evidence>
<dbReference type="Proteomes" id="UP000306319">
    <property type="component" value="Unassembled WGS sequence"/>
</dbReference>
<comment type="caution">
    <text evidence="1">The sequence shown here is derived from an EMBL/GenBank/DDBJ whole genome shotgun (WGS) entry which is preliminary data.</text>
</comment>
<keyword evidence="2" id="KW-1185">Reference proteome</keyword>
<evidence type="ECO:0000313" key="1">
    <source>
        <dbReference type="EMBL" id="TGY76658.1"/>
    </source>
</evidence>
<sequence length="308" mass="34651">MIKQTLLFGNRAYLSLKLNQLVIELPDIPEKPKQPITRPIEDIGILIIESHQVTLTSALLSSLLENNVAVITCDSRHMPNGLLLPLSGNTIQSERYLAQISCSLPLKKQLWQQTVMSKIANQGEVLKIWNNKESKCMAVWSRNVKSGDPDNLEGRAAAFYWRNIFIENPHFTRQRDADDCNALFNYGYAILRAVIARALVGSGLLPTLGIHHHNRYNAYCLADDIMEPYRPYVDNVVMEIIREHGTDISLTPAIKKKLLTIPTIDVKIGKLTRPLMIAATMTSASLSKCFNGESRKILYPEIICKQQG</sequence>
<reference evidence="1" key="1">
    <citation type="submission" date="2019-04" db="EMBL/GenBank/DDBJ databases">
        <title>Microbes associate with the intestines of laboratory mice.</title>
        <authorList>
            <person name="Navarre W."/>
            <person name="Wong E."/>
            <person name="Huang K."/>
            <person name="Tropini C."/>
            <person name="Ng K."/>
            <person name="Yu B."/>
        </authorList>
    </citation>
    <scope>NUCLEOTIDE SEQUENCE</scope>
    <source>
        <strain evidence="1">NM04_E33</strain>
    </source>
</reference>
<keyword evidence="1" id="KW-0255">Endonuclease</keyword>
<name>A0AC61RD97_9BACT</name>
<protein>
    <submittedName>
        <fullName evidence="1">Type II CRISPR-associated endonuclease Cas1</fullName>
    </submittedName>
</protein>
<accession>A0AC61RD97</accession>
<keyword evidence="1" id="KW-0540">Nuclease</keyword>
<keyword evidence="1" id="KW-0378">Hydrolase</keyword>
<dbReference type="EMBL" id="SRYB01000037">
    <property type="protein sequence ID" value="TGY76658.1"/>
    <property type="molecule type" value="Genomic_DNA"/>
</dbReference>
<proteinExistence type="predicted"/>
<gene>
    <name evidence="1" type="primary">cas1</name>
    <name evidence="1" type="ORF">E5331_17615</name>
</gene>
<organism evidence="1 2">
    <name type="scientific">Lepagella muris</name>
    <dbReference type="NCBI Taxonomy" id="3032870"/>
    <lineage>
        <taxon>Bacteria</taxon>
        <taxon>Pseudomonadati</taxon>
        <taxon>Bacteroidota</taxon>
        <taxon>Bacteroidia</taxon>
        <taxon>Bacteroidales</taxon>
        <taxon>Muribaculaceae</taxon>
        <taxon>Lepagella</taxon>
    </lineage>
</organism>